<evidence type="ECO:0000313" key="4">
    <source>
        <dbReference type="Proteomes" id="UP000018040"/>
    </source>
</evidence>
<evidence type="ECO:0000259" key="2">
    <source>
        <dbReference type="SMART" id="SM00181"/>
    </source>
</evidence>
<dbReference type="SMART" id="SM00261">
    <property type="entry name" value="FU"/>
    <property type="match status" value="4"/>
</dbReference>
<feature type="domain" description="EGF-like" evidence="2">
    <location>
        <begin position="75"/>
        <end position="116"/>
    </location>
</feature>
<organism evidence="3 4">
    <name type="scientific">Giardia intestinalis</name>
    <name type="common">Giardia lamblia</name>
    <dbReference type="NCBI Taxonomy" id="5741"/>
    <lineage>
        <taxon>Eukaryota</taxon>
        <taxon>Metamonada</taxon>
        <taxon>Diplomonadida</taxon>
        <taxon>Hexamitidae</taxon>
        <taxon>Giardiinae</taxon>
        <taxon>Giardia</taxon>
    </lineage>
</organism>
<dbReference type="VEuPathDB" id="GiardiaDB:DHA2_150289"/>
<reference evidence="4" key="1">
    <citation type="submission" date="2012-02" db="EMBL/GenBank/DDBJ databases">
        <title>Genome sequencing of Giardia lamblia Genotypes A2 and B isolates (DH and GS) and comparative analysis with the genomes of Genotypes A1 and E (WB and Pig).</title>
        <authorList>
            <person name="Adam R."/>
            <person name="Dahlstrom E."/>
            <person name="Martens C."/>
            <person name="Bruno D."/>
            <person name="Barbian K."/>
            <person name="Porcella S.F."/>
            <person name="Nash T."/>
        </authorList>
    </citation>
    <scope>NUCLEOTIDE SEQUENCE</scope>
    <source>
        <strain evidence="4">GS</strain>
    </source>
</reference>
<dbReference type="PANTHER" id="PTHR23275">
    <property type="entry name" value="CABRIOLET.-RELATED"/>
    <property type="match status" value="1"/>
</dbReference>
<dbReference type="InterPro" id="IPR000742">
    <property type="entry name" value="EGF"/>
</dbReference>
<dbReference type="Pfam" id="PF03302">
    <property type="entry name" value="VSP"/>
    <property type="match status" value="2"/>
</dbReference>
<feature type="domain" description="EGF-like" evidence="2">
    <location>
        <begin position="340"/>
        <end position="378"/>
    </location>
</feature>
<accession>V6U0K0</accession>
<dbReference type="VEuPathDB" id="GiardiaDB:QR46_4315"/>
<dbReference type="SMART" id="SM00181">
    <property type="entry name" value="EGF"/>
    <property type="match status" value="5"/>
</dbReference>
<gene>
    <name evidence="3" type="ORF">GSB_151436</name>
</gene>
<dbReference type="OrthoDB" id="300641at2759"/>
<dbReference type="SUPFAM" id="SSF57184">
    <property type="entry name" value="Growth factor receptor domain"/>
    <property type="match status" value="3"/>
</dbReference>
<reference evidence="3 4" key="2">
    <citation type="journal article" date="2013" name="Genome Biol. Evol.">
        <title>Genome sequencing of Giardia lamblia genotypes A2 and B isolates (DH and GS) and comparative analysis with the genomes of genotypes A1 and E (WB and Pig).</title>
        <authorList>
            <person name="Adam R.D."/>
            <person name="Dahlstrom E.W."/>
            <person name="Martens C.A."/>
            <person name="Bruno D.P."/>
            <person name="Barbian K.D."/>
            <person name="Ricklefs S.M."/>
            <person name="Hernandez M.M."/>
            <person name="Narla N.P."/>
            <person name="Patel R.B."/>
            <person name="Porcella S.F."/>
            <person name="Nash T.E."/>
        </authorList>
    </citation>
    <scope>NUCLEOTIDE SEQUENCE [LARGE SCALE GENOMIC DNA]</scope>
    <source>
        <strain evidence="3 4">GS</strain>
    </source>
</reference>
<protein>
    <submittedName>
        <fullName evidence="3">Variant-specific surface protein</fullName>
    </submittedName>
</protein>
<dbReference type="CDD" id="cd00064">
    <property type="entry name" value="FU"/>
    <property type="match status" value="1"/>
</dbReference>
<feature type="domain" description="EGF-like" evidence="2">
    <location>
        <begin position="291"/>
        <end position="339"/>
    </location>
</feature>
<sequence>VLGDSAWWTLLLTLAAASAPVLCGALPARGGCYGICVASESGVCREARDGACVGYAEGVTDRTKEPMGVREAQPGCTASGSSTDHCANSKCDVTIGGKTYCSQCATGYVPIDGTCVEESGQDTKCTTNSQGACTQCGDGYFLHRGGCYLQTATPGSTICTKQTAAGICQTCSETNGYFKNPEAAATVDSCISCGDATGVAIGNSNTKTYKGVDGCAKCTAPNSISGDTGTAAATCTECITDLYLKTEASDTSCVSAEDCNTGYFPNDNAGGKKKCLPCSDNSNGGIADCGECSLLPSASRSSTPLVTCTKCSTNNLSPLKNECMASCPAGTYDDNSICKPCHVSCAECNSNANQDSCTACYPGSVLSKSDSLNTGTCIPECTGRYAENCEAGMCTAVLGGSKYCSKCKSGFVPVDGLCVPAGTRAPPTGCTPGDGVCSSCTGTYFLQSGGCYNTKALPGSAVCTQAGSNGQCQTCANGQQYTSGNCPACAEGCSACNAGQTQQCTKCLAGYYLDSTASKCVKCSKDSTDGTIKGVSNCVSCKEPSSGPGPVTCYVTQEPTVDPTDFSRAYLHRELRRQFTLVNRAMRGGYFWPSTSGTNAANLSSSSGVQVK</sequence>
<keyword evidence="1" id="KW-0732">Signal</keyword>
<dbReference type="PANTHER" id="PTHR23275:SF100">
    <property type="entry name" value="EGF-LIKE DOMAIN-CONTAINING PROTEIN"/>
    <property type="match status" value="1"/>
</dbReference>
<feature type="domain" description="EGF-like" evidence="2">
    <location>
        <begin position="488"/>
        <end position="521"/>
    </location>
</feature>
<name>V6U0K0_GIAIN</name>
<feature type="domain" description="EGF-like" evidence="2">
    <location>
        <begin position="380"/>
        <end position="419"/>
    </location>
</feature>
<feature type="signal peptide" evidence="1">
    <location>
        <begin position="1"/>
        <end position="23"/>
    </location>
</feature>
<feature type="chain" id="PRO_5004752013" evidence="1">
    <location>
        <begin position="24"/>
        <end position="612"/>
    </location>
</feature>
<dbReference type="Gene3D" id="2.10.220.10">
    <property type="entry name" value="Hormone Receptor, Insulin-like Growth Factor Receptor 1, Chain A, domain 2"/>
    <property type="match status" value="2"/>
</dbReference>
<dbReference type="InterPro" id="IPR009030">
    <property type="entry name" value="Growth_fac_rcpt_cys_sf"/>
</dbReference>
<dbReference type="InterPro" id="IPR006212">
    <property type="entry name" value="Furin_repeat"/>
</dbReference>
<dbReference type="InterPro" id="IPR005127">
    <property type="entry name" value="Giardia_VSP"/>
</dbReference>
<dbReference type="InterPro" id="IPR052798">
    <property type="entry name" value="Giardia_VSA"/>
</dbReference>
<dbReference type="VEuPathDB" id="GiardiaDB:GL50581_2361"/>
<evidence type="ECO:0000313" key="3">
    <source>
        <dbReference type="EMBL" id="ESU44698.1"/>
    </source>
</evidence>
<comment type="caution">
    <text evidence="3">The sequence shown here is derived from an EMBL/GenBank/DDBJ whole genome shotgun (WGS) entry which is preliminary data.</text>
</comment>
<dbReference type="Proteomes" id="UP000018040">
    <property type="component" value="Unassembled WGS sequence"/>
</dbReference>
<evidence type="ECO:0000256" key="1">
    <source>
        <dbReference type="SAM" id="SignalP"/>
    </source>
</evidence>
<proteinExistence type="predicted"/>
<dbReference type="AlphaFoldDB" id="V6U0K0"/>
<feature type="non-terminal residue" evidence="3">
    <location>
        <position position="1"/>
    </location>
</feature>
<dbReference type="EMBL" id="AHHH01000017">
    <property type="protein sequence ID" value="ESU44698.1"/>
    <property type="molecule type" value="Genomic_DNA"/>
</dbReference>